<sequence length="96" mass="10005">MRVCIRASVACSISVIAQSIVPKTSPISIASTPLAMSMRGVSPLPTPHFDRVVLMLGPAGVAIAPILSRVYDQGIRSRTRGGTPSLLTYAIDSGTP</sequence>
<reference evidence="2" key="1">
    <citation type="journal article" date="2014" name="Int. J. Syst. Evol. Microbiol.">
        <title>Complete genome sequence of Corynebacterium casei LMG S-19264T (=DSM 44701T), isolated from a smear-ripened cheese.</title>
        <authorList>
            <consortium name="US DOE Joint Genome Institute (JGI-PGF)"/>
            <person name="Walter F."/>
            <person name="Albersmeier A."/>
            <person name="Kalinowski J."/>
            <person name="Ruckert C."/>
        </authorList>
    </citation>
    <scope>NUCLEOTIDE SEQUENCE</scope>
    <source>
        <strain evidence="2">JCM 13064</strain>
    </source>
</reference>
<keyword evidence="1" id="KW-0472">Membrane</keyword>
<gene>
    <name evidence="2" type="ORF">GCM10007964_39150</name>
</gene>
<reference evidence="2" key="2">
    <citation type="submission" date="2020-09" db="EMBL/GenBank/DDBJ databases">
        <authorList>
            <person name="Sun Q."/>
            <person name="Ohkuma M."/>
        </authorList>
    </citation>
    <scope>NUCLEOTIDE SEQUENCE</scope>
    <source>
        <strain evidence="2">JCM 13064</strain>
    </source>
</reference>
<accession>A0A917R7J9</accession>
<keyword evidence="3" id="KW-1185">Reference proteome</keyword>
<keyword evidence="1" id="KW-1133">Transmembrane helix</keyword>
<evidence type="ECO:0000256" key="1">
    <source>
        <dbReference type="SAM" id="Phobius"/>
    </source>
</evidence>
<dbReference type="Proteomes" id="UP000645217">
    <property type="component" value="Unassembled WGS sequence"/>
</dbReference>
<proteinExistence type="predicted"/>
<feature type="transmembrane region" description="Helical" evidence="1">
    <location>
        <begin position="52"/>
        <end position="71"/>
    </location>
</feature>
<keyword evidence="1" id="KW-0812">Transmembrane</keyword>
<dbReference type="EMBL" id="BMNT01000020">
    <property type="protein sequence ID" value="GGK92784.1"/>
    <property type="molecule type" value="Genomic_DNA"/>
</dbReference>
<comment type="caution">
    <text evidence="2">The sequence shown here is derived from an EMBL/GenBank/DDBJ whole genome shotgun (WGS) entry which is preliminary data.</text>
</comment>
<dbReference type="AlphaFoldDB" id="A0A917R7J9"/>
<evidence type="ECO:0000313" key="2">
    <source>
        <dbReference type="EMBL" id="GGK92784.1"/>
    </source>
</evidence>
<name>A0A917R7J9_9ACTN</name>
<organism evidence="2 3">
    <name type="scientific">Sphaerisporangium melleum</name>
    <dbReference type="NCBI Taxonomy" id="321316"/>
    <lineage>
        <taxon>Bacteria</taxon>
        <taxon>Bacillati</taxon>
        <taxon>Actinomycetota</taxon>
        <taxon>Actinomycetes</taxon>
        <taxon>Streptosporangiales</taxon>
        <taxon>Streptosporangiaceae</taxon>
        <taxon>Sphaerisporangium</taxon>
    </lineage>
</organism>
<evidence type="ECO:0000313" key="3">
    <source>
        <dbReference type="Proteomes" id="UP000645217"/>
    </source>
</evidence>
<protein>
    <submittedName>
        <fullName evidence="2">Uncharacterized protein</fullName>
    </submittedName>
</protein>